<dbReference type="PROSITE" id="PS01040">
    <property type="entry name" value="SBP_BACTERIAL_5"/>
    <property type="match status" value="1"/>
</dbReference>
<evidence type="ECO:0000256" key="3">
    <source>
        <dbReference type="ARBA" id="ARBA00022729"/>
    </source>
</evidence>
<gene>
    <name evidence="6" type="ORF">OL599_15805</name>
</gene>
<dbReference type="InterPro" id="IPR023765">
    <property type="entry name" value="SBP_5_CS"/>
</dbReference>
<dbReference type="GO" id="GO:0030288">
    <property type="term" value="C:outer membrane-bounded periplasmic space"/>
    <property type="evidence" value="ECO:0007669"/>
    <property type="project" value="UniProtKB-ARBA"/>
</dbReference>
<dbReference type="InterPro" id="IPR030678">
    <property type="entry name" value="Peptide/Ni-bd"/>
</dbReference>
<evidence type="ECO:0000256" key="4">
    <source>
        <dbReference type="SAM" id="SignalP"/>
    </source>
</evidence>
<evidence type="ECO:0000256" key="1">
    <source>
        <dbReference type="ARBA" id="ARBA00004418"/>
    </source>
</evidence>
<dbReference type="GO" id="GO:0015833">
    <property type="term" value="P:peptide transport"/>
    <property type="evidence" value="ECO:0007669"/>
    <property type="project" value="TreeGrafter"/>
</dbReference>
<dbReference type="RefSeq" id="WP_264714782.1">
    <property type="nucleotide sequence ID" value="NZ_JAPDNT010000014.1"/>
</dbReference>
<sequence>MLTRRSLLVASTATPFFSYAALAETPKDIIVIGKQIDDIISLDPQEAFEFTGGEVCGNCYQRLVVPDPANPSKIKGELAERWEVAPDGLSYTFHLKRDAKFASGKPVTAADAAFSLQRAVKLNKAPAFIVNQFGFTKDNVDGKIVAVDPYTLVLTIAEKQAPTFLFYCLSATVGSVVEKAVVMANAQGDDLGNGWLKTNSAGSGPFMLRSWKASESVILDPNPNARVPVKPKRVILRHIADPAAQLLQLQKGDIDIARDLQADQIKSVQGNPAFKITSAARSYIMYIALNQKHPELAKPQVRQAVKWAIDYAAIQKNITPTSWEVHQTFLPKGFPAAIDENPFHKDPAKAKALLAEAGLPNGFEITLDHASSQPQADIAQALQADLAAVGIKVALLSGESRQVVTKTRARQHQMALVSWGSDYFDPHSNAETFNINTDNSDNARNRTLAWRSAWQDKDLSDRAAANVKETDGEKRVIEYEKMQRDHQARSPFVLLLQSTEMAVMRKVVDGFEVAPMSARTIYEKISKT</sequence>
<dbReference type="Pfam" id="PF00496">
    <property type="entry name" value="SBP_bac_5"/>
    <property type="match status" value="1"/>
</dbReference>
<organism evidence="6 7">
    <name type="scientific">Limobrevibacterium gyesilva</name>
    <dbReference type="NCBI Taxonomy" id="2991712"/>
    <lineage>
        <taxon>Bacteria</taxon>
        <taxon>Pseudomonadati</taxon>
        <taxon>Pseudomonadota</taxon>
        <taxon>Alphaproteobacteria</taxon>
        <taxon>Acetobacterales</taxon>
        <taxon>Acetobacteraceae</taxon>
        <taxon>Limobrevibacterium</taxon>
    </lineage>
</organism>
<dbReference type="GO" id="GO:1904680">
    <property type="term" value="F:peptide transmembrane transporter activity"/>
    <property type="evidence" value="ECO:0007669"/>
    <property type="project" value="TreeGrafter"/>
</dbReference>
<name>A0AA42CF32_9PROT</name>
<evidence type="ECO:0000313" key="6">
    <source>
        <dbReference type="EMBL" id="MCW3476044.1"/>
    </source>
</evidence>
<comment type="subcellular location">
    <subcellularLocation>
        <location evidence="1">Periplasm</location>
    </subcellularLocation>
</comment>
<reference evidence="6" key="2">
    <citation type="submission" date="2022-10" db="EMBL/GenBank/DDBJ databases">
        <authorList>
            <person name="Trinh H.N."/>
        </authorList>
    </citation>
    <scope>NUCLEOTIDE SEQUENCE</scope>
    <source>
        <strain evidence="6">RN2-1</strain>
    </source>
</reference>
<protein>
    <submittedName>
        <fullName evidence="6">ABC transporter substrate-binding protein</fullName>
    </submittedName>
</protein>
<dbReference type="InterPro" id="IPR000914">
    <property type="entry name" value="SBP_5_dom"/>
</dbReference>
<dbReference type="AlphaFoldDB" id="A0AA42CF32"/>
<dbReference type="EMBL" id="JAPDNT010000014">
    <property type="protein sequence ID" value="MCW3476044.1"/>
    <property type="molecule type" value="Genomic_DNA"/>
</dbReference>
<reference evidence="6" key="1">
    <citation type="submission" date="2022-09" db="EMBL/GenBank/DDBJ databases">
        <title>Rhodovastum sp. nov. RN2-1 isolated from soil in Seongnam, South Korea.</title>
        <authorList>
            <person name="Le N.T."/>
        </authorList>
    </citation>
    <scope>NUCLEOTIDE SEQUENCE</scope>
    <source>
        <strain evidence="6">RN2-1</strain>
    </source>
</reference>
<dbReference type="Gene3D" id="3.90.76.10">
    <property type="entry name" value="Dipeptide-binding Protein, Domain 1"/>
    <property type="match status" value="1"/>
</dbReference>
<comment type="caution">
    <text evidence="6">The sequence shown here is derived from an EMBL/GenBank/DDBJ whole genome shotgun (WGS) entry which is preliminary data.</text>
</comment>
<comment type="similarity">
    <text evidence="2">Belongs to the bacterial solute-binding protein 5 family.</text>
</comment>
<dbReference type="Proteomes" id="UP001165679">
    <property type="component" value="Unassembled WGS sequence"/>
</dbReference>
<evidence type="ECO:0000313" key="7">
    <source>
        <dbReference type="Proteomes" id="UP001165679"/>
    </source>
</evidence>
<accession>A0AA42CF32</accession>
<dbReference type="Gene3D" id="3.10.105.10">
    <property type="entry name" value="Dipeptide-binding Protein, Domain 3"/>
    <property type="match status" value="1"/>
</dbReference>
<feature type="signal peptide" evidence="4">
    <location>
        <begin position="1"/>
        <end position="20"/>
    </location>
</feature>
<dbReference type="GO" id="GO:0043190">
    <property type="term" value="C:ATP-binding cassette (ABC) transporter complex"/>
    <property type="evidence" value="ECO:0007669"/>
    <property type="project" value="InterPro"/>
</dbReference>
<dbReference type="SUPFAM" id="SSF53850">
    <property type="entry name" value="Periplasmic binding protein-like II"/>
    <property type="match status" value="1"/>
</dbReference>
<dbReference type="CDD" id="cd08512">
    <property type="entry name" value="PBP2_NikA_DppA_OppA_like_7"/>
    <property type="match status" value="1"/>
</dbReference>
<dbReference type="PANTHER" id="PTHR30290">
    <property type="entry name" value="PERIPLASMIC BINDING COMPONENT OF ABC TRANSPORTER"/>
    <property type="match status" value="1"/>
</dbReference>
<dbReference type="PIRSF" id="PIRSF002741">
    <property type="entry name" value="MppA"/>
    <property type="match status" value="1"/>
</dbReference>
<dbReference type="Gene3D" id="3.40.190.10">
    <property type="entry name" value="Periplasmic binding protein-like II"/>
    <property type="match status" value="1"/>
</dbReference>
<evidence type="ECO:0000259" key="5">
    <source>
        <dbReference type="Pfam" id="PF00496"/>
    </source>
</evidence>
<feature type="domain" description="Solute-binding protein family 5" evidence="5">
    <location>
        <begin position="73"/>
        <end position="440"/>
    </location>
</feature>
<keyword evidence="7" id="KW-1185">Reference proteome</keyword>
<proteinExistence type="inferred from homology"/>
<keyword evidence="3 4" id="KW-0732">Signal</keyword>
<dbReference type="InterPro" id="IPR039424">
    <property type="entry name" value="SBP_5"/>
</dbReference>
<evidence type="ECO:0000256" key="2">
    <source>
        <dbReference type="ARBA" id="ARBA00005695"/>
    </source>
</evidence>
<feature type="chain" id="PRO_5041334858" evidence="4">
    <location>
        <begin position="21"/>
        <end position="528"/>
    </location>
</feature>